<dbReference type="AlphaFoldDB" id="A0A3E1ZU19"/>
<gene>
    <name evidence="3" type="ORF">CRX53_09210</name>
    <name evidence="4" type="ORF">NCTC13032_03311</name>
    <name evidence="2" type="ORF">OEZ79_08110</name>
</gene>
<accession>A0A3E1ZU19</accession>
<protein>
    <recommendedName>
        <fullName evidence="7">Lipoprotein</fullName>
    </recommendedName>
</protein>
<sequence length="122" mass="13806">MRGIRNLSLVCCMGLTGCVVADMDSTNYTSFPYIQTFQKPETMGHTNVQKRRNDLYECGVNKKLSLNSWDEKFRRNALQPGETIDQLITRTNKVEDCMKSKGYVLLDFGECGPLKKPSGLCN</sequence>
<dbReference type="Proteomes" id="UP000222768">
    <property type="component" value="Unassembled WGS sequence"/>
</dbReference>
<dbReference type="PROSITE" id="PS51257">
    <property type="entry name" value="PROKAR_LIPOPROTEIN"/>
    <property type="match status" value="1"/>
</dbReference>
<feature type="chain" id="PRO_5039996053" description="Lipoprotein" evidence="1">
    <location>
        <begin position="22"/>
        <end position="122"/>
    </location>
</feature>
<evidence type="ECO:0000256" key="1">
    <source>
        <dbReference type="SAM" id="SignalP"/>
    </source>
</evidence>
<dbReference type="Proteomes" id="UP000310719">
    <property type="component" value="Chromosome"/>
</dbReference>
<proteinExistence type="predicted"/>
<evidence type="ECO:0000313" key="5">
    <source>
        <dbReference type="Proteomes" id="UP000222768"/>
    </source>
</evidence>
<keyword evidence="1" id="KW-0732">Signal</keyword>
<evidence type="ECO:0008006" key="7">
    <source>
        <dbReference type="Google" id="ProtNLM"/>
    </source>
</evidence>
<dbReference type="EMBL" id="JAOURS010000006">
    <property type="protein sequence ID" value="MDC6638198.1"/>
    <property type="molecule type" value="Genomic_DNA"/>
</dbReference>
<evidence type="ECO:0000313" key="2">
    <source>
        <dbReference type="EMBL" id="MDC6638198.1"/>
    </source>
</evidence>
<reference evidence="4 6" key="3">
    <citation type="submission" date="2019-05" db="EMBL/GenBank/DDBJ databases">
        <authorList>
            <consortium name="Pathogen Informatics"/>
        </authorList>
    </citation>
    <scope>NUCLEOTIDE SEQUENCE [LARGE SCALE GENOMIC DNA]</scope>
    <source>
        <strain evidence="4 6">NCTC13032</strain>
    </source>
</reference>
<evidence type="ECO:0000313" key="3">
    <source>
        <dbReference type="EMBL" id="PHH04136.1"/>
    </source>
</evidence>
<name>A0A3E1ZU19_9ENTR</name>
<evidence type="ECO:0000313" key="4">
    <source>
        <dbReference type="EMBL" id="VTP67953.1"/>
    </source>
</evidence>
<reference evidence="5" key="2">
    <citation type="submission" date="2017-09" db="EMBL/GenBank/DDBJ databases">
        <title>FDA dAtabase for Regulatory Grade micrObial Sequences (FDA-ARGOS): Supporting development and validation of Infectious Disease Dx tests.</title>
        <authorList>
            <person name="Minogue T."/>
            <person name="Wolcott M."/>
            <person name="Wasieloski L."/>
            <person name="Aguilar W."/>
            <person name="Moore D."/>
            <person name="Tallon L."/>
            <person name="Sadzewicz L."/>
            <person name="Ott S."/>
            <person name="Zhao X."/>
            <person name="Nagaraj S."/>
            <person name="Vavikolanu K."/>
            <person name="Aluvathingal J."/>
            <person name="Nadendla S."/>
            <person name="Sichtig H."/>
        </authorList>
    </citation>
    <scope>NUCLEOTIDE SEQUENCE [LARGE SCALE GENOMIC DNA]</scope>
    <source>
        <strain evidence="5">FDAARGOS_404</strain>
    </source>
</reference>
<dbReference type="EMBL" id="LR590464">
    <property type="protein sequence ID" value="VTP67953.1"/>
    <property type="molecule type" value="Genomic_DNA"/>
</dbReference>
<dbReference type="EMBL" id="PDLK01000002">
    <property type="protein sequence ID" value="PHH04136.1"/>
    <property type="molecule type" value="Genomic_DNA"/>
</dbReference>
<dbReference type="OrthoDB" id="6581645at2"/>
<dbReference type="Proteomes" id="UP001149314">
    <property type="component" value="Unassembled WGS sequence"/>
</dbReference>
<feature type="signal peptide" evidence="1">
    <location>
        <begin position="1"/>
        <end position="21"/>
    </location>
</feature>
<reference evidence="3" key="1">
    <citation type="submission" date="2017-09" db="EMBL/GenBank/DDBJ databases">
        <title>FDA dAtabase for Regulatory Grade micrObial Sequences (FDA-ARGOS): Supporting development and validation of Infectious Disease Dx tests.</title>
        <authorList>
            <person name="Minogue T."/>
            <person name="Wolcott M."/>
            <person name="Wasieloski L."/>
            <person name="Aguilar W."/>
            <person name="Moore D."/>
            <person name="Tallon L.J."/>
            <person name="Sadzewicz L."/>
            <person name="Ott S."/>
            <person name="Zhao X."/>
            <person name="Nagaraj S."/>
            <person name="Vavikolanu K."/>
            <person name="Aluvathingal J."/>
            <person name="Nadendla S."/>
            <person name="Sichtig H."/>
        </authorList>
    </citation>
    <scope>NUCLEOTIDE SEQUENCE</scope>
    <source>
        <strain evidence="3">FDAARGOS_404</strain>
    </source>
</reference>
<reference evidence="2" key="4">
    <citation type="journal article" date="2023" name="Genes Genomics">
        <title>Genomic insights of Leclercia adecarboxylata strains linked to an outbreak in public hospitals in Mexico.</title>
        <authorList>
            <person name="Barrios-Villa E."/>
            <person name="Pacheco-Flores B."/>
            <person name="Lozano-Zarain P."/>
            <person name="Del Campo-Ortega R."/>
            <person name="de Jesus Ascencio-Montiel I."/>
            <person name="Gonzalez-Leon M."/>
            <person name="Camorlinga-Ponce M."/>
            <person name="Gaytan Cervantes F.J."/>
            <person name="Gonzalez Torres C."/>
            <person name="Aguilar E."/>
            <person name="Gonzalez Ibarra J."/>
            <person name="Torres Lopez F.J."/>
            <person name="Rosas-Vargas H."/>
            <person name="Gonzalez-Bonilla C.R."/>
            <person name="Del Carmen Rocha-Gracia R."/>
        </authorList>
    </citation>
    <scope>NUCLEOTIDE SEQUENCE</scope>
    <source>
        <strain evidence="2">Lac40</strain>
    </source>
</reference>
<dbReference type="RefSeq" id="WP_032618030.1">
    <property type="nucleotide sequence ID" value="NZ_CP042493.1"/>
</dbReference>
<dbReference type="KEGG" id="lax:APT61_11660"/>
<organism evidence="4 6">
    <name type="scientific">Leclercia adecarboxylata</name>
    <dbReference type="NCBI Taxonomy" id="83655"/>
    <lineage>
        <taxon>Bacteria</taxon>
        <taxon>Pseudomonadati</taxon>
        <taxon>Pseudomonadota</taxon>
        <taxon>Gammaproteobacteria</taxon>
        <taxon>Enterobacterales</taxon>
        <taxon>Enterobacteriaceae</taxon>
        <taxon>Leclercia</taxon>
    </lineage>
</organism>
<evidence type="ECO:0000313" key="6">
    <source>
        <dbReference type="Proteomes" id="UP000310719"/>
    </source>
</evidence>